<evidence type="ECO:0000256" key="1">
    <source>
        <dbReference type="SAM" id="SignalP"/>
    </source>
</evidence>
<proteinExistence type="predicted"/>
<comment type="caution">
    <text evidence="2">The sequence shown here is derived from an EMBL/GenBank/DDBJ whole genome shotgun (WGS) entry which is preliminary data.</text>
</comment>
<protein>
    <submittedName>
        <fullName evidence="2">DUF411 domain-containing protein</fullName>
    </submittedName>
</protein>
<accession>A0AAE4GE60</accession>
<dbReference type="AlphaFoldDB" id="A0AAE4GE60"/>
<dbReference type="RefSeq" id="WP_241812314.1">
    <property type="nucleotide sequence ID" value="NZ_JAVLSM010000030.1"/>
</dbReference>
<keyword evidence="1" id="KW-0732">Signal</keyword>
<evidence type="ECO:0000313" key="2">
    <source>
        <dbReference type="EMBL" id="MDT0340805.1"/>
    </source>
</evidence>
<organism evidence="2">
    <name type="scientific">Herbaspirillum huttiense subsp. nephrolepidis</name>
    <dbReference type="NCBI Taxonomy" id="3075126"/>
    <lineage>
        <taxon>Bacteria</taxon>
        <taxon>Pseudomonadati</taxon>
        <taxon>Pseudomonadota</taxon>
        <taxon>Betaproteobacteria</taxon>
        <taxon>Burkholderiales</taxon>
        <taxon>Oxalobacteraceae</taxon>
        <taxon>Herbaspirillum</taxon>
    </lineage>
</organism>
<dbReference type="InterPro" id="IPR007332">
    <property type="entry name" value="DUF411"/>
</dbReference>
<sequence>MRNFLVAQVLCLVSLSANASAEVITIYKDPNCGCCIAWAEHISQAGYAMKVIDRGDISEIKKQLGVPESLRSCHTGVIGATGQVIEGHVPATVIPRLIASRPTQGVAVPGMPANSPGMGRMDGKLVTVDFSGREFSRN</sequence>
<dbReference type="EMBL" id="JAVRAA010000028">
    <property type="protein sequence ID" value="MDT0340805.1"/>
    <property type="molecule type" value="Genomic_DNA"/>
</dbReference>
<feature type="chain" id="PRO_5041958409" evidence="1">
    <location>
        <begin position="22"/>
        <end position="138"/>
    </location>
</feature>
<dbReference type="Pfam" id="PF04214">
    <property type="entry name" value="DUF411"/>
    <property type="match status" value="1"/>
</dbReference>
<gene>
    <name evidence="2" type="ORF">RJN63_28510</name>
</gene>
<name>A0AAE4GE60_9BURK</name>
<reference evidence="2" key="1">
    <citation type="submission" date="2023-02" db="EMBL/GenBank/DDBJ databases">
        <title>Description of Herbaspirillum huttiense subsp. nephrolepsisexaltata and Herbaspirillum huttiense subsp. lycopersicon.</title>
        <authorList>
            <person name="Poudel M."/>
            <person name="Sharma A."/>
            <person name="Goss E."/>
            <person name="Tapia J.H."/>
            <person name="Harmon C.M."/>
            <person name="Jones J.B."/>
        </authorList>
    </citation>
    <scope>NUCLEOTIDE SEQUENCE</scope>
    <source>
        <strain evidence="2">NC40101</strain>
    </source>
</reference>
<feature type="signal peptide" evidence="1">
    <location>
        <begin position="1"/>
        <end position="21"/>
    </location>
</feature>